<dbReference type="SUPFAM" id="SSF55469">
    <property type="entry name" value="FMN-dependent nitroreductase-like"/>
    <property type="match status" value="1"/>
</dbReference>
<dbReference type="EMBL" id="JASJEX010000003">
    <property type="protein sequence ID" value="MDJ1129601.1"/>
    <property type="molecule type" value="Genomic_DNA"/>
</dbReference>
<keyword evidence="3" id="KW-0285">Flavoprotein</keyword>
<evidence type="ECO:0000259" key="7">
    <source>
        <dbReference type="Pfam" id="PF00881"/>
    </source>
</evidence>
<keyword evidence="9" id="KW-1185">Reference proteome</keyword>
<feature type="domain" description="Nitroreductase" evidence="7">
    <location>
        <begin position="7"/>
        <end position="62"/>
    </location>
</feature>
<evidence type="ECO:0000256" key="5">
    <source>
        <dbReference type="ARBA" id="ARBA00023002"/>
    </source>
</evidence>
<keyword evidence="5" id="KW-0560">Oxidoreductase</keyword>
<feature type="domain" description="Nitroreductase" evidence="7">
    <location>
        <begin position="66"/>
        <end position="147"/>
    </location>
</feature>
<dbReference type="InterPro" id="IPR000415">
    <property type="entry name" value="Nitroreductase-like"/>
</dbReference>
<evidence type="ECO:0000256" key="1">
    <source>
        <dbReference type="ARBA" id="ARBA00001917"/>
    </source>
</evidence>
<dbReference type="CDD" id="cd20609">
    <property type="entry name" value="nitroreductase"/>
    <property type="match status" value="1"/>
</dbReference>
<dbReference type="PANTHER" id="PTHR43673:SF2">
    <property type="entry name" value="NITROREDUCTASE"/>
    <property type="match status" value="1"/>
</dbReference>
<evidence type="ECO:0000313" key="8">
    <source>
        <dbReference type="EMBL" id="MDJ1129601.1"/>
    </source>
</evidence>
<accession>A0ABT6ZKN2</accession>
<proteinExistence type="inferred from homology"/>
<dbReference type="Gene3D" id="3.40.109.10">
    <property type="entry name" value="NADH Oxidase"/>
    <property type="match status" value="1"/>
</dbReference>
<gene>
    <name evidence="8" type="ORF">QJ043_05835</name>
</gene>
<comment type="similarity">
    <text evidence="2">Belongs to the nitroreductase family.</text>
</comment>
<feature type="compositionally biased region" description="Basic and acidic residues" evidence="6">
    <location>
        <begin position="152"/>
        <end position="163"/>
    </location>
</feature>
<organism evidence="8 9">
    <name type="scientific">Kribbibacterium absianum</name>
    <dbReference type="NCBI Taxonomy" id="3044210"/>
    <lineage>
        <taxon>Bacteria</taxon>
        <taxon>Bacillati</taxon>
        <taxon>Actinomycetota</taxon>
        <taxon>Coriobacteriia</taxon>
        <taxon>Coriobacteriales</taxon>
        <taxon>Kribbibacteriaceae</taxon>
        <taxon>Kribbibacterium</taxon>
    </lineage>
</organism>
<dbReference type="InterPro" id="IPR029479">
    <property type="entry name" value="Nitroreductase"/>
</dbReference>
<feature type="region of interest" description="Disordered" evidence="6">
    <location>
        <begin position="152"/>
        <end position="171"/>
    </location>
</feature>
<evidence type="ECO:0000256" key="2">
    <source>
        <dbReference type="ARBA" id="ARBA00007118"/>
    </source>
</evidence>
<sequence length="171" mass="18933">MDLLPLLRDRYSVRAFSDRPVEPETLDRVLSVAGISPTARNKQPQRLYVLESDEARAKIAELSPCTFGAPVVLMMCFDRSEASDSKLNPGYDFGEMDASICLDQVMLAAWAEGLGSCWVGMFSQEEVRVAFDLPESYHVAALMPLGYPAEDAHPGPMHEKSRPLGELVTRL</sequence>
<evidence type="ECO:0000313" key="9">
    <source>
        <dbReference type="Proteomes" id="UP001431693"/>
    </source>
</evidence>
<dbReference type="Pfam" id="PF00881">
    <property type="entry name" value="Nitroreductase"/>
    <property type="match status" value="2"/>
</dbReference>
<name>A0ABT6ZKN2_9ACTN</name>
<dbReference type="Proteomes" id="UP001431693">
    <property type="component" value="Unassembled WGS sequence"/>
</dbReference>
<comment type="cofactor">
    <cofactor evidence="1">
        <name>FMN</name>
        <dbReference type="ChEBI" id="CHEBI:58210"/>
    </cofactor>
</comment>
<protein>
    <submittedName>
        <fullName evidence="8">Nitroreductase family protein</fullName>
    </submittedName>
</protein>
<evidence type="ECO:0000256" key="6">
    <source>
        <dbReference type="SAM" id="MobiDB-lite"/>
    </source>
</evidence>
<dbReference type="PANTHER" id="PTHR43673">
    <property type="entry name" value="NAD(P)H NITROREDUCTASE YDGI-RELATED"/>
    <property type="match status" value="1"/>
</dbReference>
<evidence type="ECO:0000256" key="4">
    <source>
        <dbReference type="ARBA" id="ARBA00022643"/>
    </source>
</evidence>
<comment type="caution">
    <text evidence="8">The sequence shown here is derived from an EMBL/GenBank/DDBJ whole genome shotgun (WGS) entry which is preliminary data.</text>
</comment>
<evidence type="ECO:0000256" key="3">
    <source>
        <dbReference type="ARBA" id="ARBA00022630"/>
    </source>
</evidence>
<dbReference type="RefSeq" id="WP_283712728.1">
    <property type="nucleotide sequence ID" value="NZ_JASJEW010000002.1"/>
</dbReference>
<reference evidence="8" key="1">
    <citation type="submission" date="2023-05" db="EMBL/GenBank/DDBJ databases">
        <title>[olsenella] sp. nov., isolated from a pig farm feces dump.</title>
        <authorList>
            <person name="Chang Y.-H."/>
        </authorList>
    </citation>
    <scope>NUCLEOTIDE SEQUENCE</scope>
    <source>
        <strain evidence="8">YH-ols2217</strain>
    </source>
</reference>
<keyword evidence="4" id="KW-0288">FMN</keyword>